<dbReference type="Proteomes" id="UP000198666">
    <property type="component" value="Unassembled WGS sequence"/>
</dbReference>
<name>A0A1G6U459_9BACI</name>
<organism evidence="1 2">
    <name type="scientific">Terribacillus halophilus</name>
    <dbReference type="NCBI Taxonomy" id="361279"/>
    <lineage>
        <taxon>Bacteria</taxon>
        <taxon>Bacillati</taxon>
        <taxon>Bacillota</taxon>
        <taxon>Bacilli</taxon>
        <taxon>Bacillales</taxon>
        <taxon>Bacillaceae</taxon>
        <taxon>Terribacillus</taxon>
    </lineage>
</organism>
<dbReference type="AlphaFoldDB" id="A0A1G6U459"/>
<keyword evidence="2" id="KW-1185">Reference proteome</keyword>
<proteinExistence type="predicted"/>
<protein>
    <submittedName>
        <fullName evidence="1">Uncharacterized protein</fullName>
    </submittedName>
</protein>
<dbReference type="STRING" id="361279.SAMN05421663_109140"/>
<reference evidence="2" key="1">
    <citation type="submission" date="2016-10" db="EMBL/GenBank/DDBJ databases">
        <authorList>
            <person name="Varghese N."/>
            <person name="Submissions S."/>
        </authorList>
    </citation>
    <scope>NUCLEOTIDE SEQUENCE [LARGE SCALE GENOMIC DNA]</scope>
    <source>
        <strain evidence="2">DSM 21620</strain>
    </source>
</reference>
<evidence type="ECO:0000313" key="1">
    <source>
        <dbReference type="EMBL" id="SDD35387.1"/>
    </source>
</evidence>
<gene>
    <name evidence="1" type="ORF">SAMN05421663_109140</name>
</gene>
<sequence length="103" mass="12151">MTRNEWYFSDCYEALTKDLSSSDAFEAIPDVIIVLLTVKDTYLLSETLDFLDTVYNIANTTEIHPLLREEWRNIKQHIHRLGDDYSHNVWRKLNKTLGVSELF</sequence>
<evidence type="ECO:0000313" key="2">
    <source>
        <dbReference type="Proteomes" id="UP000198666"/>
    </source>
</evidence>
<accession>A0A1G6U459</accession>
<dbReference type="EMBL" id="FMZB01000009">
    <property type="protein sequence ID" value="SDD35387.1"/>
    <property type="molecule type" value="Genomic_DNA"/>
</dbReference>